<dbReference type="InterPro" id="IPR027417">
    <property type="entry name" value="P-loop_NTPase"/>
</dbReference>
<dbReference type="Proteomes" id="UP000528964">
    <property type="component" value="Unassembled WGS sequence"/>
</dbReference>
<accession>A0A7W6CW17</accession>
<protein>
    <recommendedName>
        <fullName evidence="3">Sulfotransferase family protein</fullName>
    </recommendedName>
</protein>
<dbReference type="RefSeq" id="WP_183393292.1">
    <property type="nucleotide sequence ID" value="NZ_JACIDR010000001.1"/>
</dbReference>
<sequence>MMVLHVGPHKTATTYLQANFHAQRAALRRRGWLYPATGERVGVAHHDISDHREHLIAGQGSAHADLVRIVEASRKGLDVLLSSEGFRRWRPRHYEALRQIAQPHDLRLVYTLRDPVSVMYSLWAQAVKLGGTEDLPGWIERHQRKNERSRILNPLIEIEPMMRRGLPYSFLLYDEIVRRKLDIFSVFCEEILGVSGLQPRRKADANERLPIEMTEFIRLLSARSLHLTGGGALNIGESVRYLLSDEERRTIVETVRTDGAAARRTIAVSRQTPELLALEERLLRALSAQMRPLPTGDRIFRSEPDSWTYYDGAALAATPAVAELLEFAARKTAPDALRLRLAHGAKRLLQGGRRLRKRLLPTQAI</sequence>
<comment type="caution">
    <text evidence="1">The sequence shown here is derived from an EMBL/GenBank/DDBJ whole genome shotgun (WGS) entry which is preliminary data.</text>
</comment>
<dbReference type="SUPFAM" id="SSF52540">
    <property type="entry name" value="P-loop containing nucleoside triphosphate hydrolases"/>
    <property type="match status" value="1"/>
</dbReference>
<keyword evidence="2" id="KW-1185">Reference proteome</keyword>
<evidence type="ECO:0000313" key="2">
    <source>
        <dbReference type="Proteomes" id="UP000528964"/>
    </source>
</evidence>
<dbReference type="AlphaFoldDB" id="A0A7W6CW17"/>
<gene>
    <name evidence="1" type="ORF">GGR24_000042</name>
</gene>
<dbReference type="EMBL" id="JACIDR010000001">
    <property type="protein sequence ID" value="MBB3971409.1"/>
    <property type="molecule type" value="Genomic_DNA"/>
</dbReference>
<reference evidence="1 2" key="1">
    <citation type="submission" date="2020-08" db="EMBL/GenBank/DDBJ databases">
        <title>Genomic Encyclopedia of Type Strains, Phase IV (KMG-IV): sequencing the most valuable type-strain genomes for metagenomic binning, comparative biology and taxonomic classification.</title>
        <authorList>
            <person name="Goeker M."/>
        </authorList>
    </citation>
    <scope>NUCLEOTIDE SEQUENCE [LARGE SCALE GENOMIC DNA]</scope>
    <source>
        <strain evidence="1 2">DSM 25481</strain>
    </source>
</reference>
<evidence type="ECO:0000313" key="1">
    <source>
        <dbReference type="EMBL" id="MBB3971409.1"/>
    </source>
</evidence>
<organism evidence="1 2">
    <name type="scientific">Hansschlegelia beijingensis</name>
    <dbReference type="NCBI Taxonomy" id="1133344"/>
    <lineage>
        <taxon>Bacteria</taxon>
        <taxon>Pseudomonadati</taxon>
        <taxon>Pseudomonadota</taxon>
        <taxon>Alphaproteobacteria</taxon>
        <taxon>Hyphomicrobiales</taxon>
        <taxon>Methylopilaceae</taxon>
        <taxon>Hansschlegelia</taxon>
    </lineage>
</organism>
<proteinExistence type="predicted"/>
<evidence type="ECO:0008006" key="3">
    <source>
        <dbReference type="Google" id="ProtNLM"/>
    </source>
</evidence>
<dbReference type="Gene3D" id="3.40.50.300">
    <property type="entry name" value="P-loop containing nucleotide triphosphate hydrolases"/>
    <property type="match status" value="1"/>
</dbReference>
<name>A0A7W6CW17_9HYPH</name>